<reference evidence="3 4" key="1">
    <citation type="submission" date="2017-12" db="EMBL/GenBank/DDBJ databases">
        <authorList>
            <consortium name="DOE Joint Genome Institute"/>
            <person name="Haridas S."/>
            <person name="Kjaerbolling I."/>
            <person name="Vesth T.C."/>
            <person name="Frisvad J.C."/>
            <person name="Nybo J.L."/>
            <person name="Theobald S."/>
            <person name="Kuo A."/>
            <person name="Bowyer P."/>
            <person name="Matsuda Y."/>
            <person name="Mondo S."/>
            <person name="Lyhne E.K."/>
            <person name="Kogle M.E."/>
            <person name="Clum A."/>
            <person name="Lipzen A."/>
            <person name="Salamov A."/>
            <person name="Ngan C.Y."/>
            <person name="Daum C."/>
            <person name="Chiniquy J."/>
            <person name="Barry K."/>
            <person name="LaButti K."/>
            <person name="Simmons B.A."/>
            <person name="Magnuson J.K."/>
            <person name="Mortensen U.H."/>
            <person name="Larsen T.O."/>
            <person name="Grigoriev I.V."/>
            <person name="Baker S.E."/>
            <person name="Andersen M.R."/>
            <person name="Nordberg H.P."/>
            <person name="Cantor M.N."/>
            <person name="Hua S.X."/>
        </authorList>
    </citation>
    <scope>NUCLEOTIDE SEQUENCE [LARGE SCALE GENOMIC DNA]</scope>
    <source>
        <strain evidence="3 4">CBS 102.13</strain>
    </source>
</reference>
<dbReference type="EMBL" id="KZ559144">
    <property type="protein sequence ID" value="PLB37270.1"/>
    <property type="molecule type" value="Genomic_DNA"/>
</dbReference>
<dbReference type="RefSeq" id="XP_024671282.1">
    <property type="nucleotide sequence ID" value="XM_024816558.1"/>
</dbReference>
<keyword evidence="2" id="KW-0472">Membrane</keyword>
<feature type="transmembrane region" description="Helical" evidence="2">
    <location>
        <begin position="21"/>
        <end position="42"/>
    </location>
</feature>
<evidence type="ECO:0000313" key="3">
    <source>
        <dbReference type="EMBL" id="PLB37270.1"/>
    </source>
</evidence>
<feature type="compositionally biased region" description="Low complexity" evidence="1">
    <location>
        <begin position="59"/>
        <end position="87"/>
    </location>
</feature>
<feature type="region of interest" description="Disordered" evidence="1">
    <location>
        <begin position="56"/>
        <end position="91"/>
    </location>
</feature>
<evidence type="ECO:0000256" key="1">
    <source>
        <dbReference type="SAM" id="MobiDB-lite"/>
    </source>
</evidence>
<evidence type="ECO:0000256" key="2">
    <source>
        <dbReference type="SAM" id="Phobius"/>
    </source>
</evidence>
<dbReference type="OrthoDB" id="5332384at2759"/>
<protein>
    <submittedName>
        <fullName evidence="3">Uncharacterized protein</fullName>
    </submittedName>
</protein>
<accession>A0A2I2F9G4</accession>
<evidence type="ECO:0000313" key="4">
    <source>
        <dbReference type="Proteomes" id="UP000234585"/>
    </source>
</evidence>
<name>A0A2I2F9G4_ASPCN</name>
<dbReference type="GeneID" id="36523718"/>
<dbReference type="AlphaFoldDB" id="A0A2I2F9G4"/>
<proteinExistence type="predicted"/>
<organism evidence="3 4">
    <name type="scientific">Aspergillus candidus</name>
    <dbReference type="NCBI Taxonomy" id="41067"/>
    <lineage>
        <taxon>Eukaryota</taxon>
        <taxon>Fungi</taxon>
        <taxon>Dikarya</taxon>
        <taxon>Ascomycota</taxon>
        <taxon>Pezizomycotina</taxon>
        <taxon>Eurotiomycetes</taxon>
        <taxon>Eurotiomycetidae</taxon>
        <taxon>Eurotiales</taxon>
        <taxon>Aspergillaceae</taxon>
        <taxon>Aspergillus</taxon>
        <taxon>Aspergillus subgen. Circumdati</taxon>
    </lineage>
</organism>
<sequence>MKFQNPFSISSETREKIKEKSRCCAIWTVLPIVILLVIIIVISCKWDDIKKLHEKHKTNSTPTTNDITTNTTIPGNPTNTNNNNNNDPTKKSSICTIVPKVSYTFYGYPDNDPPGADIMHDCGRGTSAGGIGTFANPLTMATAPGELNNCEVVYSPYLRKYLINEDYCEQCKTDWVSHIWHVDIWLGGNSTTQGTEQLDCEGKLTPAEESQVVVRDPSKDLPVDASVFYTPGDKAACNTASTYLDAVVEDYC</sequence>
<keyword evidence="2" id="KW-0812">Transmembrane</keyword>
<keyword evidence="2" id="KW-1133">Transmembrane helix</keyword>
<gene>
    <name evidence="3" type="ORF">BDW47DRAFT_126468</name>
</gene>
<keyword evidence="4" id="KW-1185">Reference proteome</keyword>
<dbReference type="Proteomes" id="UP000234585">
    <property type="component" value="Unassembled WGS sequence"/>
</dbReference>